<feature type="domain" description="Amidohydrolase-related" evidence="6">
    <location>
        <begin position="38"/>
        <end position="360"/>
    </location>
</feature>
<evidence type="ECO:0000256" key="5">
    <source>
        <dbReference type="PIRNR" id="PIRNR038994"/>
    </source>
</evidence>
<dbReference type="InterPro" id="IPR011059">
    <property type="entry name" value="Metal-dep_hydrolase_composite"/>
</dbReference>
<dbReference type="Pfam" id="PF01979">
    <property type="entry name" value="Amidohydro_1"/>
    <property type="match status" value="1"/>
</dbReference>
<dbReference type="Gene3D" id="2.30.40.10">
    <property type="entry name" value="Urease, subunit C, domain 1"/>
    <property type="match status" value="1"/>
</dbReference>
<reference evidence="8" key="1">
    <citation type="journal article" date="2019" name="Int. J. Syst. Evol. Microbiol.">
        <title>The Global Catalogue of Microorganisms (GCM) 10K type strain sequencing project: providing services to taxonomists for standard genome sequencing and annotation.</title>
        <authorList>
            <consortium name="The Broad Institute Genomics Platform"/>
            <consortium name="The Broad Institute Genome Sequencing Center for Infectious Disease"/>
            <person name="Wu L."/>
            <person name="Ma J."/>
        </authorList>
    </citation>
    <scope>NUCLEOTIDE SEQUENCE [LARGE SCALE GENOMIC DNA]</scope>
    <source>
        <strain evidence="8">JCM 16949</strain>
    </source>
</reference>
<evidence type="ECO:0000313" key="7">
    <source>
        <dbReference type="EMBL" id="GAA3739364.1"/>
    </source>
</evidence>
<evidence type="ECO:0000313" key="8">
    <source>
        <dbReference type="Proteomes" id="UP001501004"/>
    </source>
</evidence>
<accession>A0ABP7FH00</accession>
<dbReference type="PANTHER" id="PTHR11113:SF14">
    <property type="entry name" value="N-ACETYLGLUCOSAMINE-6-PHOSPHATE DEACETYLASE"/>
    <property type="match status" value="1"/>
</dbReference>
<dbReference type="InterPro" id="IPR003764">
    <property type="entry name" value="GlcNAc_6-P_deAcase"/>
</dbReference>
<keyword evidence="2" id="KW-0479">Metal-binding</keyword>
<protein>
    <submittedName>
        <fullName evidence="7">N-acetylglucosamine-6-phosphate deacetylase</fullName>
    </submittedName>
</protein>
<name>A0ABP7FH00_9MICO</name>
<keyword evidence="8" id="KW-1185">Reference proteome</keyword>
<evidence type="ECO:0000256" key="4">
    <source>
        <dbReference type="ARBA" id="ARBA00023277"/>
    </source>
</evidence>
<gene>
    <name evidence="7" type="primary">nagA_3</name>
    <name evidence="7" type="ORF">GCM10022239_13700</name>
</gene>
<evidence type="ECO:0000256" key="1">
    <source>
        <dbReference type="ARBA" id="ARBA00010716"/>
    </source>
</evidence>
<dbReference type="InterPro" id="IPR032466">
    <property type="entry name" value="Metal_Hydrolase"/>
</dbReference>
<evidence type="ECO:0000256" key="3">
    <source>
        <dbReference type="ARBA" id="ARBA00022801"/>
    </source>
</evidence>
<sequence length="387" mass="40893">MAAQWTGRLWSTGEGVRVTAEKGLVTEISPASASGQWIAPALIDVQVNGMGGFNLNGDAASVETVRGTVDALHREGVTRFCPTIVTATEQSIVASVASVARACEQDAGVEHAVLGIHVEGPFISPEDGPRGAHNAEWVRPPDWDEFLRWQDAAGGRIKKVTIAPEWPGAISFIERLVATGVIASIGHSAASVEDVKAGVDAGARMATHLGNGAHPLIRRHPNYIWAQLAEDRQWAGLIPDGFHLPPETLKVMIRAKGRKAILTSDASYLAQMPAGRYGTHHGHEVVLEPSGKLHLASTEDILAGSALTLRRGVQNVANFGILPLGEAIDLATLHPAELFGLADSGVGTLRVGGPADLITYQWDAEAPVGELKITGTVSRGECVYVAE</sequence>
<dbReference type="EMBL" id="BAABAE010000003">
    <property type="protein sequence ID" value="GAA3739364.1"/>
    <property type="molecule type" value="Genomic_DNA"/>
</dbReference>
<keyword evidence="4 5" id="KW-0119">Carbohydrate metabolism</keyword>
<dbReference type="NCBIfam" id="TIGR00221">
    <property type="entry name" value="nagA"/>
    <property type="match status" value="1"/>
</dbReference>
<dbReference type="SUPFAM" id="SSF51556">
    <property type="entry name" value="Metallo-dependent hydrolases"/>
    <property type="match status" value="1"/>
</dbReference>
<evidence type="ECO:0000259" key="6">
    <source>
        <dbReference type="Pfam" id="PF01979"/>
    </source>
</evidence>
<comment type="caution">
    <text evidence="7">The sequence shown here is derived from an EMBL/GenBank/DDBJ whole genome shotgun (WGS) entry which is preliminary data.</text>
</comment>
<proteinExistence type="inferred from homology"/>
<dbReference type="PIRSF" id="PIRSF038994">
    <property type="entry name" value="NagA"/>
    <property type="match status" value="1"/>
</dbReference>
<keyword evidence="3 5" id="KW-0378">Hydrolase</keyword>
<dbReference type="Gene3D" id="3.20.20.140">
    <property type="entry name" value="Metal-dependent hydrolases"/>
    <property type="match status" value="1"/>
</dbReference>
<dbReference type="InterPro" id="IPR006680">
    <property type="entry name" value="Amidohydro-rel"/>
</dbReference>
<organism evidence="7 8">
    <name type="scientific">Leifsonella bigeumensis</name>
    <dbReference type="NCBI Taxonomy" id="433643"/>
    <lineage>
        <taxon>Bacteria</taxon>
        <taxon>Bacillati</taxon>
        <taxon>Actinomycetota</taxon>
        <taxon>Actinomycetes</taxon>
        <taxon>Micrococcales</taxon>
        <taxon>Microbacteriaceae</taxon>
        <taxon>Leifsonella</taxon>
    </lineage>
</organism>
<dbReference type="Proteomes" id="UP001501004">
    <property type="component" value="Unassembled WGS sequence"/>
</dbReference>
<evidence type="ECO:0000256" key="2">
    <source>
        <dbReference type="ARBA" id="ARBA00022723"/>
    </source>
</evidence>
<comment type="similarity">
    <text evidence="1 5">Belongs to the metallo-dependent hydrolases superfamily. NagA family.</text>
</comment>
<dbReference type="PANTHER" id="PTHR11113">
    <property type="entry name" value="N-ACETYLGLUCOSAMINE-6-PHOSPHATE DEACETYLASE"/>
    <property type="match status" value="1"/>
</dbReference>